<evidence type="ECO:0000256" key="1">
    <source>
        <dbReference type="SAM" id="SignalP"/>
    </source>
</evidence>
<dbReference type="AlphaFoldDB" id="A0A9P0QRW5"/>
<reference evidence="2" key="1">
    <citation type="submission" date="2022-03" db="EMBL/GenBank/DDBJ databases">
        <authorList>
            <person name="Legras J.-L."/>
            <person name="Devillers H."/>
            <person name="Grondin C."/>
        </authorList>
    </citation>
    <scope>NUCLEOTIDE SEQUENCE</scope>
    <source>
        <strain evidence="2">CLIB 1423</strain>
    </source>
</reference>
<sequence length="105" mass="11593">MKLAYLLSLITAALATPVPANKDLRPSSTTALVVASSSSLASNTFSTLIPSYTPVPRQLSKEEIHFNNKEELEKRAVQAEKSNVEYVKRSAPVPEPEVVEYKLEY</sequence>
<gene>
    <name evidence="2" type="ORF">CLIB1423_10S01090</name>
</gene>
<keyword evidence="3" id="KW-1185">Reference proteome</keyword>
<name>A0A9P0QRW5_9ASCO</name>
<dbReference type="Proteomes" id="UP000837801">
    <property type="component" value="Unassembled WGS sequence"/>
</dbReference>
<feature type="signal peptide" evidence="1">
    <location>
        <begin position="1"/>
        <end position="15"/>
    </location>
</feature>
<evidence type="ECO:0000313" key="2">
    <source>
        <dbReference type="EMBL" id="CAH2353267.1"/>
    </source>
</evidence>
<organism evidence="2 3">
    <name type="scientific">[Candida] railenensis</name>
    <dbReference type="NCBI Taxonomy" id="45579"/>
    <lineage>
        <taxon>Eukaryota</taxon>
        <taxon>Fungi</taxon>
        <taxon>Dikarya</taxon>
        <taxon>Ascomycota</taxon>
        <taxon>Saccharomycotina</taxon>
        <taxon>Pichiomycetes</taxon>
        <taxon>Debaryomycetaceae</taxon>
        <taxon>Kurtzmaniella</taxon>
    </lineage>
</organism>
<accession>A0A9P0QRW5</accession>
<comment type="caution">
    <text evidence="2">The sequence shown here is derived from an EMBL/GenBank/DDBJ whole genome shotgun (WGS) entry which is preliminary data.</text>
</comment>
<feature type="chain" id="PRO_5040122522" evidence="1">
    <location>
        <begin position="16"/>
        <end position="105"/>
    </location>
</feature>
<protein>
    <submittedName>
        <fullName evidence="2">Uncharacterized protein</fullName>
    </submittedName>
</protein>
<proteinExistence type="predicted"/>
<dbReference type="EMBL" id="CAKXYY010000010">
    <property type="protein sequence ID" value="CAH2353267.1"/>
    <property type="molecule type" value="Genomic_DNA"/>
</dbReference>
<evidence type="ECO:0000313" key="3">
    <source>
        <dbReference type="Proteomes" id="UP000837801"/>
    </source>
</evidence>
<keyword evidence="1" id="KW-0732">Signal</keyword>